<dbReference type="EMBL" id="LUGG01000009">
    <property type="protein sequence ID" value="OBZ72090.1"/>
    <property type="molecule type" value="Genomic_DNA"/>
</dbReference>
<sequence length="77" mass="8796">MPLAGRPAFSHLSGYRRFRPRRVLFTTCAHINFRPMIPLQRCEDPSTTSDDHLICISKRSPIQQARRSTSAVDGDRV</sequence>
<gene>
    <name evidence="1" type="ORF">A0H81_07869</name>
</gene>
<organism evidence="1 2">
    <name type="scientific">Grifola frondosa</name>
    <name type="common">Maitake</name>
    <name type="synonym">Polyporus frondosus</name>
    <dbReference type="NCBI Taxonomy" id="5627"/>
    <lineage>
        <taxon>Eukaryota</taxon>
        <taxon>Fungi</taxon>
        <taxon>Dikarya</taxon>
        <taxon>Basidiomycota</taxon>
        <taxon>Agaricomycotina</taxon>
        <taxon>Agaricomycetes</taxon>
        <taxon>Polyporales</taxon>
        <taxon>Grifolaceae</taxon>
        <taxon>Grifola</taxon>
    </lineage>
</organism>
<keyword evidence="2" id="KW-1185">Reference proteome</keyword>
<comment type="caution">
    <text evidence="1">The sequence shown here is derived from an EMBL/GenBank/DDBJ whole genome shotgun (WGS) entry which is preliminary data.</text>
</comment>
<reference evidence="1 2" key="1">
    <citation type="submission" date="2016-03" db="EMBL/GenBank/DDBJ databases">
        <title>Whole genome sequencing of Grifola frondosa 9006-11.</title>
        <authorList>
            <person name="Min B."/>
            <person name="Park H."/>
            <person name="Kim J.-G."/>
            <person name="Cho H."/>
            <person name="Oh Y.-L."/>
            <person name="Kong W.-S."/>
            <person name="Choi I.-G."/>
        </authorList>
    </citation>
    <scope>NUCLEOTIDE SEQUENCE [LARGE SCALE GENOMIC DNA]</scope>
    <source>
        <strain evidence="1 2">9006-11</strain>
    </source>
</reference>
<dbReference type="AlphaFoldDB" id="A0A1C7M592"/>
<protein>
    <submittedName>
        <fullName evidence="1">Uncharacterized protein</fullName>
    </submittedName>
</protein>
<proteinExistence type="predicted"/>
<accession>A0A1C7M592</accession>
<dbReference type="Proteomes" id="UP000092993">
    <property type="component" value="Unassembled WGS sequence"/>
</dbReference>
<evidence type="ECO:0000313" key="2">
    <source>
        <dbReference type="Proteomes" id="UP000092993"/>
    </source>
</evidence>
<evidence type="ECO:0000313" key="1">
    <source>
        <dbReference type="EMBL" id="OBZ72090.1"/>
    </source>
</evidence>
<name>A0A1C7M592_GRIFR</name>